<organism evidence="3 4">
    <name type="scientific">Paracoccus versutus</name>
    <name type="common">Thiobacillus versutus</name>
    <dbReference type="NCBI Taxonomy" id="34007"/>
    <lineage>
        <taxon>Bacteria</taxon>
        <taxon>Pseudomonadati</taxon>
        <taxon>Pseudomonadota</taxon>
        <taxon>Alphaproteobacteria</taxon>
        <taxon>Rhodobacterales</taxon>
        <taxon>Paracoccaceae</taxon>
        <taxon>Paracoccus</taxon>
    </lineage>
</organism>
<proteinExistence type="predicted"/>
<protein>
    <submittedName>
        <fullName evidence="3">Putative transposase</fullName>
    </submittedName>
</protein>
<dbReference type="InterPro" id="IPR001584">
    <property type="entry name" value="Integrase_cat-core"/>
</dbReference>
<dbReference type="Pfam" id="PF09299">
    <property type="entry name" value="Mu-transpos_C"/>
    <property type="match status" value="1"/>
</dbReference>
<dbReference type="SUPFAM" id="SSF53098">
    <property type="entry name" value="Ribonuclease H-like"/>
    <property type="match status" value="1"/>
</dbReference>
<dbReference type="InterPro" id="IPR012337">
    <property type="entry name" value="RNaseH-like_sf"/>
</dbReference>
<accession>A0A3D9XH20</accession>
<evidence type="ECO:0000256" key="1">
    <source>
        <dbReference type="SAM" id="MobiDB-lite"/>
    </source>
</evidence>
<evidence type="ECO:0000259" key="2">
    <source>
        <dbReference type="PROSITE" id="PS50994"/>
    </source>
</evidence>
<dbReference type="GO" id="GO:0015074">
    <property type="term" value="P:DNA integration"/>
    <property type="evidence" value="ECO:0007669"/>
    <property type="project" value="InterPro"/>
</dbReference>
<gene>
    <name evidence="3" type="ORF">BDD41_3994</name>
</gene>
<name>A0A3D9XH20_PARVE</name>
<dbReference type="AlphaFoldDB" id="A0A3D9XH20"/>
<dbReference type="InterPro" id="IPR015378">
    <property type="entry name" value="Transposase-like_Mu_C"/>
</dbReference>
<feature type="compositionally biased region" description="Low complexity" evidence="1">
    <location>
        <begin position="702"/>
        <end position="727"/>
    </location>
</feature>
<reference evidence="3 4" key="1">
    <citation type="submission" date="2018-08" db="EMBL/GenBank/DDBJ databases">
        <title>Genomic Encyclopedia of Archaeal and Bacterial Type Strains, Phase II (KMG-II): from individual species to whole genera.</title>
        <authorList>
            <person name="Goeker M."/>
        </authorList>
    </citation>
    <scope>NUCLEOTIDE SEQUENCE [LARGE SCALE GENOMIC DNA]</scope>
    <source>
        <strain evidence="3 4">DSM 17099</strain>
    </source>
</reference>
<evidence type="ECO:0000313" key="3">
    <source>
        <dbReference type="EMBL" id="REF68911.1"/>
    </source>
</evidence>
<dbReference type="GO" id="GO:0003676">
    <property type="term" value="F:nucleic acid binding"/>
    <property type="evidence" value="ECO:0007669"/>
    <property type="project" value="InterPro"/>
</dbReference>
<dbReference type="EMBL" id="QTUJ01000003">
    <property type="protein sequence ID" value="REF68911.1"/>
    <property type="molecule type" value="Genomic_DNA"/>
</dbReference>
<dbReference type="InterPro" id="IPR036397">
    <property type="entry name" value="RNaseH_sf"/>
</dbReference>
<feature type="domain" description="Integrase catalytic" evidence="2">
    <location>
        <begin position="289"/>
        <end position="509"/>
    </location>
</feature>
<dbReference type="RefSeq" id="WP_116222780.1">
    <property type="nucleotide sequence ID" value="NZ_CP038197.1"/>
</dbReference>
<evidence type="ECO:0000313" key="4">
    <source>
        <dbReference type="Proteomes" id="UP000256941"/>
    </source>
</evidence>
<dbReference type="PROSITE" id="PS50994">
    <property type="entry name" value="INTEGRASE"/>
    <property type="match status" value="1"/>
</dbReference>
<comment type="caution">
    <text evidence="3">The sequence shown here is derived from an EMBL/GenBank/DDBJ whole genome shotgun (WGS) entry which is preliminary data.</text>
</comment>
<sequence>MHMHNLSFDADRHHYAFGKYDRITIEGQTYRTLPHSRNEEGWLLELDDGSGRCGSFTHQELSRLGSMKRIRVEHNFHAPEIAKRRLLTGDVLISELEAKSAARLTKKNAYIEAFLEMEREKRINRTDAAILANRFELRGRAMDYAAQFRGGENVQQSQDFNKDPSPRTLRRWHADHRASGIGCLVDAMNRRGNRNRLMGPEQLALMMGEVRRYASEDRPSMKTIHENVSVAFDARNEARVAEGLHPFPIPSYETVRRAIHMLDPFEVAVARDGIEEARKKFMPVGEGLRLTRPLERVEIDENTIDIISLTKSWGLLALLTEEERKILGLDGSKARWFVTVAICATTRCILGMAFSRSAKEKASVQVLQMILRDKGKWADAAGSLGFWDMHGTPVLIVTDNGAAFKSELFRTACADLGITTLRAPAGMAQMRARNERFFDSLNTGVLPRLPGRTFGSIRERGNADPEARAALTFDDLAFCLVRWIVDIYHNTSHAGLGGETPLNCWRRLAAEWGVQPPPDMGLHRVIFGERLPRKLSREGVTVLGLRYHSEALARLMTNREERNVEVRWHPDDIGTVTVYAGEQKFEVGTVLPGFDGVSARQWVAATRELKAANAGRKSYDRQMIHAAITAIESRSSAATRMAGLLVDEWSPERIRDLEASLYIGFNAGGDKPARPAAADGLGRSIPDPEAQAPRPATLPVMPATDPAPTQPDLPDAAPAAQPWSIME</sequence>
<feature type="region of interest" description="Disordered" evidence="1">
    <location>
        <begin position="673"/>
        <end position="727"/>
    </location>
</feature>
<dbReference type="Gene3D" id="3.30.420.10">
    <property type="entry name" value="Ribonuclease H-like superfamily/Ribonuclease H"/>
    <property type="match status" value="1"/>
</dbReference>
<dbReference type="Proteomes" id="UP000256941">
    <property type="component" value="Unassembled WGS sequence"/>
</dbReference>